<comment type="caution">
    <text evidence="1">The sequence shown here is derived from an EMBL/GenBank/DDBJ whole genome shotgun (WGS) entry which is preliminary data.</text>
</comment>
<evidence type="ECO:0000313" key="3">
    <source>
        <dbReference type="EMBL" id="KAH3769588.1"/>
    </source>
</evidence>
<dbReference type="EMBL" id="JAIWYP010000009">
    <property type="protein sequence ID" value="KAH3769590.1"/>
    <property type="molecule type" value="Genomic_DNA"/>
</dbReference>
<proteinExistence type="predicted"/>
<gene>
    <name evidence="1" type="ORF">DPMN_170857</name>
    <name evidence="2" type="ORF">DPMN_170859</name>
    <name evidence="3" type="ORF">DPMN_170861</name>
    <name evidence="4" type="ORF">DPMN_170863</name>
</gene>
<sequence length="121" mass="14027">MPKTVTFSRNCTGRIGSTILKLNHGLADSEIVKSEFTDAPFSKGYEFIAYLKSNHNDILKKTCAFLKRHTAARYLTRKRRYGLHSEIHYSKGLTEPKPDLTAEWPHLQLNMLYRLKIKLFV</sequence>
<dbReference type="EMBL" id="JAIWYP010000009">
    <property type="protein sequence ID" value="KAH3769586.1"/>
    <property type="molecule type" value="Genomic_DNA"/>
</dbReference>
<evidence type="ECO:0000313" key="5">
    <source>
        <dbReference type="Proteomes" id="UP000828390"/>
    </source>
</evidence>
<dbReference type="AlphaFoldDB" id="A0A9D4DX19"/>
<organism evidence="1 5">
    <name type="scientific">Dreissena polymorpha</name>
    <name type="common">Zebra mussel</name>
    <name type="synonym">Mytilus polymorpha</name>
    <dbReference type="NCBI Taxonomy" id="45954"/>
    <lineage>
        <taxon>Eukaryota</taxon>
        <taxon>Metazoa</taxon>
        <taxon>Spiralia</taxon>
        <taxon>Lophotrochozoa</taxon>
        <taxon>Mollusca</taxon>
        <taxon>Bivalvia</taxon>
        <taxon>Autobranchia</taxon>
        <taxon>Heteroconchia</taxon>
        <taxon>Euheterodonta</taxon>
        <taxon>Imparidentia</taxon>
        <taxon>Neoheterodontei</taxon>
        <taxon>Myida</taxon>
        <taxon>Dreissenoidea</taxon>
        <taxon>Dreissenidae</taxon>
        <taxon>Dreissena</taxon>
    </lineage>
</organism>
<name>A0A9D4DX19_DREPO</name>
<reference evidence="1" key="1">
    <citation type="journal article" date="2019" name="bioRxiv">
        <title>The Genome of the Zebra Mussel, Dreissena polymorpha: A Resource for Invasive Species Research.</title>
        <authorList>
            <person name="McCartney M.A."/>
            <person name="Auch B."/>
            <person name="Kono T."/>
            <person name="Mallez S."/>
            <person name="Zhang Y."/>
            <person name="Obille A."/>
            <person name="Becker A."/>
            <person name="Abrahante J.E."/>
            <person name="Garbe J."/>
            <person name="Badalamenti J.P."/>
            <person name="Herman A."/>
            <person name="Mangelson H."/>
            <person name="Liachko I."/>
            <person name="Sullivan S."/>
            <person name="Sone E.D."/>
            <person name="Koren S."/>
            <person name="Silverstein K.A.T."/>
            <person name="Beckman K.B."/>
            <person name="Gohl D.M."/>
        </authorList>
    </citation>
    <scope>NUCLEOTIDE SEQUENCE</scope>
    <source>
        <strain evidence="1">Duluth1</strain>
        <tissue evidence="1">Whole animal</tissue>
    </source>
</reference>
<protein>
    <submittedName>
        <fullName evidence="1">Uncharacterized protein</fullName>
    </submittedName>
</protein>
<reference evidence="1" key="2">
    <citation type="submission" date="2020-11" db="EMBL/GenBank/DDBJ databases">
        <authorList>
            <person name="McCartney M.A."/>
            <person name="Auch B."/>
            <person name="Kono T."/>
            <person name="Mallez S."/>
            <person name="Becker A."/>
            <person name="Gohl D.M."/>
            <person name="Silverstein K.A.T."/>
            <person name="Koren S."/>
            <person name="Bechman K.B."/>
            <person name="Herman A."/>
            <person name="Abrahante J.E."/>
            <person name="Garbe J."/>
        </authorList>
    </citation>
    <scope>NUCLEOTIDE SEQUENCE</scope>
    <source>
        <strain evidence="1">Duluth1</strain>
        <tissue evidence="1">Whole animal</tissue>
    </source>
</reference>
<dbReference type="Proteomes" id="UP000828390">
    <property type="component" value="Unassembled WGS sequence"/>
</dbReference>
<evidence type="ECO:0000313" key="4">
    <source>
        <dbReference type="EMBL" id="KAH3769590.1"/>
    </source>
</evidence>
<dbReference type="EMBL" id="JAIWYP010000009">
    <property type="protein sequence ID" value="KAH3769584.1"/>
    <property type="molecule type" value="Genomic_DNA"/>
</dbReference>
<keyword evidence="5" id="KW-1185">Reference proteome</keyword>
<evidence type="ECO:0000313" key="1">
    <source>
        <dbReference type="EMBL" id="KAH3769584.1"/>
    </source>
</evidence>
<dbReference type="EMBL" id="JAIWYP010000009">
    <property type="protein sequence ID" value="KAH3769588.1"/>
    <property type="molecule type" value="Genomic_DNA"/>
</dbReference>
<evidence type="ECO:0000313" key="2">
    <source>
        <dbReference type="EMBL" id="KAH3769586.1"/>
    </source>
</evidence>
<accession>A0A9D4DX19</accession>